<keyword evidence="2" id="KW-1185">Reference proteome</keyword>
<accession>A0ABT6ERS6</accession>
<dbReference type="RefSeq" id="WP_317481783.1">
    <property type="nucleotide sequence ID" value="NZ_JARQTX010000006.1"/>
</dbReference>
<sequence length="143" mass="16434">MILYRGVSFHMDKLNDGKLVPTGTQPSTTLFHDGYFKYDGTGTYSKSDDNAVRAHQIKSGLYNGCYISTTSDYEIAKIFATQNYSINGYIYHLNTELFEQYGVLMYQYTNPKYPKEQEITIRTIDCKEIPQAVIVKKEIIVIE</sequence>
<dbReference type="Proteomes" id="UP001216057">
    <property type="component" value="Unassembled WGS sequence"/>
</dbReference>
<protein>
    <submittedName>
        <fullName evidence="1">Uncharacterized protein</fullName>
    </submittedName>
</protein>
<evidence type="ECO:0000313" key="2">
    <source>
        <dbReference type="Proteomes" id="UP001216057"/>
    </source>
</evidence>
<gene>
    <name evidence="1" type="ORF">P7M32_04530</name>
</gene>
<name>A0ABT6ERS6_9PAST</name>
<dbReference type="InterPro" id="IPR049061">
    <property type="entry name" value="NarE-like"/>
</dbReference>
<dbReference type="Pfam" id="PF21641">
    <property type="entry name" value="NarE"/>
    <property type="match status" value="1"/>
</dbReference>
<proteinExistence type="predicted"/>
<evidence type="ECO:0000313" key="1">
    <source>
        <dbReference type="EMBL" id="MDG2945691.1"/>
    </source>
</evidence>
<dbReference type="SUPFAM" id="SSF56399">
    <property type="entry name" value="ADP-ribosylation"/>
    <property type="match status" value="1"/>
</dbReference>
<reference evidence="1 2" key="1">
    <citation type="submission" date="2023-03" db="EMBL/GenBank/DDBJ databases">
        <title>Classification of Bisgaard taxon 6 and taxon 10 as Exercitatus varius gen. nov., spec. nov.</title>
        <authorList>
            <person name="Christensen H."/>
        </authorList>
    </citation>
    <scope>NUCLEOTIDE SEQUENCE [LARGE SCALE GENOMIC DNA]</scope>
    <source>
        <strain evidence="1 2">23350_01</strain>
    </source>
</reference>
<comment type="caution">
    <text evidence="1">The sequence shown here is derived from an EMBL/GenBank/DDBJ whole genome shotgun (WGS) entry which is preliminary data.</text>
</comment>
<organism evidence="1 2">
    <name type="scientific">Exercitatus varius</name>
    <dbReference type="NCBI Taxonomy" id="67857"/>
    <lineage>
        <taxon>Bacteria</taxon>
        <taxon>Pseudomonadati</taxon>
        <taxon>Pseudomonadota</taxon>
        <taxon>Gammaproteobacteria</taxon>
        <taxon>Pasteurellales</taxon>
        <taxon>Pasteurellaceae</taxon>
        <taxon>Exercitatus</taxon>
    </lineage>
</organism>
<dbReference type="EMBL" id="JARQTX010000006">
    <property type="protein sequence ID" value="MDG2945691.1"/>
    <property type="molecule type" value="Genomic_DNA"/>
</dbReference>